<dbReference type="Proteomes" id="UP000287330">
    <property type="component" value="Unassembled WGS sequence"/>
</dbReference>
<feature type="compositionally biased region" description="Polar residues" evidence="1">
    <location>
        <begin position="322"/>
        <end position="332"/>
    </location>
</feature>
<sequence length="569" mass="64870">MADSIQIEGLPVDDKEWLVKEYGALTWNEAASDEPLVDILLENTESGEYKFAQVAKSYTKLLEKGSIWKNGEYYSERTDLIETIFEFTIDPQGKGNFVSAWELEDKSSSPEASQHKRYILHPDIYQIPGSFKGTKFFTVTTKCGIELLANSITVFDDTYGASQFLQQTVLGSFANVALEKLEFKKFDTTDFSNTPQKGEYKLGLSKEVYDDDRYLVWGLKSQRYTQRTVNYISTQLNRERDKPTYLNVRPWFAGTHKWLVSGIWLVKGERFLALKIHRYKLPECPDFFLIRENSNITDENGNKSEKKRKKRTKTKSKKLIGTSKSRPSSSSMGEDLRLGEMEHWGETGLQKAVPKENKTKNTQVKPVPTPESKVLPSNQRGGNPNVGKLNLIHEDDEPKKELPNTLNLLWSALNQLPAEKSAKVSKPASLNGLYSGVLTSGQLILVEPELYDDWLFRKEHRRLNKEIYTGLPKRRFGVFQISFRDINFFFVCIERFNNEKFRTAIFQASSTSDFLDALPQVLTGIVDVKGVWKRATGIAGSSVSLITHRGDETGIANQIYRKLKRITTS</sequence>
<proteinExistence type="predicted"/>
<feature type="region of interest" description="Disordered" evidence="1">
    <location>
        <begin position="349"/>
        <end position="385"/>
    </location>
</feature>
<evidence type="ECO:0008006" key="4">
    <source>
        <dbReference type="Google" id="ProtNLM"/>
    </source>
</evidence>
<dbReference type="EMBL" id="PIPV01000012">
    <property type="protein sequence ID" value="RUO51172.1"/>
    <property type="molecule type" value="Genomic_DNA"/>
</dbReference>
<comment type="caution">
    <text evidence="2">The sequence shown here is derived from an EMBL/GenBank/DDBJ whole genome shotgun (WGS) entry which is preliminary data.</text>
</comment>
<evidence type="ECO:0000256" key="1">
    <source>
        <dbReference type="SAM" id="MobiDB-lite"/>
    </source>
</evidence>
<reference evidence="3" key="1">
    <citation type="journal article" date="2018" name="Front. Microbiol.">
        <title>Genome-Based Analysis Reveals the Taxonomy and Diversity of the Family Idiomarinaceae.</title>
        <authorList>
            <person name="Liu Y."/>
            <person name="Lai Q."/>
            <person name="Shao Z."/>
        </authorList>
    </citation>
    <scope>NUCLEOTIDE SEQUENCE [LARGE SCALE GENOMIC DNA]</scope>
    <source>
        <strain evidence="3">F23</strain>
    </source>
</reference>
<accession>A0A432XR58</accession>
<name>A0A432XR58_9GAMM</name>
<feature type="compositionally biased region" description="Basic residues" evidence="1">
    <location>
        <begin position="305"/>
        <end position="318"/>
    </location>
</feature>
<organism evidence="2 3">
    <name type="scientific">Idiomarina fontislapidosi</name>
    <dbReference type="NCBI Taxonomy" id="263723"/>
    <lineage>
        <taxon>Bacteria</taxon>
        <taxon>Pseudomonadati</taxon>
        <taxon>Pseudomonadota</taxon>
        <taxon>Gammaproteobacteria</taxon>
        <taxon>Alteromonadales</taxon>
        <taxon>Idiomarinaceae</taxon>
        <taxon>Idiomarina</taxon>
    </lineage>
</organism>
<evidence type="ECO:0000313" key="2">
    <source>
        <dbReference type="EMBL" id="RUO51172.1"/>
    </source>
</evidence>
<feature type="region of interest" description="Disordered" evidence="1">
    <location>
        <begin position="297"/>
        <end position="335"/>
    </location>
</feature>
<evidence type="ECO:0000313" key="3">
    <source>
        <dbReference type="Proteomes" id="UP000287330"/>
    </source>
</evidence>
<protein>
    <recommendedName>
        <fullName evidence="4">TnsE C-terminal domain-containing protein</fullName>
    </recommendedName>
</protein>
<dbReference type="RefSeq" id="WP_110575854.1">
    <property type="nucleotide sequence ID" value="NZ_PIPV01000012.1"/>
</dbReference>
<keyword evidence="3" id="KW-1185">Reference proteome</keyword>
<dbReference type="OrthoDB" id="6394591at2"/>
<gene>
    <name evidence="2" type="ORF">CWE25_11475</name>
</gene>
<dbReference type="AlphaFoldDB" id="A0A432XR58"/>